<name>A0A1M6MX40_9FLAO</name>
<dbReference type="PRINTS" id="PR00081">
    <property type="entry name" value="GDHRDH"/>
</dbReference>
<evidence type="ECO:0000256" key="1">
    <source>
        <dbReference type="ARBA" id="ARBA00006484"/>
    </source>
</evidence>
<dbReference type="PRINTS" id="PR00080">
    <property type="entry name" value="SDRFAMILY"/>
</dbReference>
<dbReference type="InterPro" id="IPR036291">
    <property type="entry name" value="NAD(P)-bd_dom_sf"/>
</dbReference>
<dbReference type="EMBL" id="FQZX01000001">
    <property type="protein sequence ID" value="SHJ88035.1"/>
    <property type="molecule type" value="Genomic_DNA"/>
</dbReference>
<keyword evidence="5" id="KW-1185">Reference proteome</keyword>
<dbReference type="Pfam" id="PF00106">
    <property type="entry name" value="adh_short"/>
    <property type="match status" value="1"/>
</dbReference>
<dbReference type="Proteomes" id="UP000184314">
    <property type="component" value="Unassembled WGS sequence"/>
</dbReference>
<reference evidence="5" key="1">
    <citation type="submission" date="2016-11" db="EMBL/GenBank/DDBJ databases">
        <authorList>
            <person name="Varghese N."/>
            <person name="Submissions S."/>
        </authorList>
    </citation>
    <scope>NUCLEOTIDE SEQUENCE [LARGE SCALE GENOMIC DNA]</scope>
    <source>
        <strain evidence="5">DSM 16478</strain>
    </source>
</reference>
<dbReference type="OrthoDB" id="822355at2"/>
<protein>
    <submittedName>
        <fullName evidence="4">Short-chain dehydrogenase</fullName>
    </submittedName>
</protein>
<organism evidence="4 5">
    <name type="scientific">Maribacter aquivivus</name>
    <dbReference type="NCBI Taxonomy" id="228958"/>
    <lineage>
        <taxon>Bacteria</taxon>
        <taxon>Pseudomonadati</taxon>
        <taxon>Bacteroidota</taxon>
        <taxon>Flavobacteriia</taxon>
        <taxon>Flavobacteriales</taxon>
        <taxon>Flavobacteriaceae</taxon>
        <taxon>Maribacter</taxon>
    </lineage>
</organism>
<accession>A0A1M6MX40</accession>
<evidence type="ECO:0000313" key="4">
    <source>
        <dbReference type="EMBL" id="SHJ88035.1"/>
    </source>
</evidence>
<proteinExistence type="inferred from homology"/>
<dbReference type="AlphaFoldDB" id="A0A1M6MX40"/>
<dbReference type="SUPFAM" id="SSF51735">
    <property type="entry name" value="NAD(P)-binding Rossmann-fold domains"/>
    <property type="match status" value="1"/>
</dbReference>
<gene>
    <name evidence="4" type="ORF">SAMN04488007_1793</name>
</gene>
<dbReference type="GO" id="GO:0016491">
    <property type="term" value="F:oxidoreductase activity"/>
    <property type="evidence" value="ECO:0007669"/>
    <property type="project" value="UniProtKB-KW"/>
</dbReference>
<dbReference type="RefSeq" id="WP_073243152.1">
    <property type="nucleotide sequence ID" value="NZ_FQZX01000001.1"/>
</dbReference>
<dbReference type="PANTHER" id="PTHR44196:SF1">
    <property type="entry name" value="DEHYDROGENASE_REDUCTASE SDR FAMILY MEMBER 7B"/>
    <property type="match status" value="1"/>
</dbReference>
<evidence type="ECO:0000256" key="3">
    <source>
        <dbReference type="RuleBase" id="RU000363"/>
    </source>
</evidence>
<keyword evidence="2" id="KW-0560">Oxidoreductase</keyword>
<dbReference type="PANTHER" id="PTHR44196">
    <property type="entry name" value="DEHYDROGENASE/REDUCTASE SDR FAMILY MEMBER 7B"/>
    <property type="match status" value="1"/>
</dbReference>
<dbReference type="InterPro" id="IPR002347">
    <property type="entry name" value="SDR_fam"/>
</dbReference>
<comment type="similarity">
    <text evidence="1 3">Belongs to the short-chain dehydrogenases/reductases (SDR) family.</text>
</comment>
<dbReference type="STRING" id="228958.SAMN04488007_1793"/>
<evidence type="ECO:0000256" key="2">
    <source>
        <dbReference type="ARBA" id="ARBA00023002"/>
    </source>
</evidence>
<dbReference type="GO" id="GO:0016020">
    <property type="term" value="C:membrane"/>
    <property type="evidence" value="ECO:0007669"/>
    <property type="project" value="TreeGrafter"/>
</dbReference>
<sequence length="312" mass="34937">MKNNYLKNKVALVSGSSMGIGKAIAWELLQQGAKVILNGRDYEKLIRTKNDFSTNGFKVKSVIADIRDQDKCKFLIEQTISIYGQLDILVNNAGMSSRGSIEHSSDKNFTILSETNFTGAAHLSKYAIPFLKETKGHVIFINSVAGFRGMPFNSAYSASKMAQAALSEALRIELYDFGIHVGIAFVGFTQNDPDKKILDVDGSLVYLPKRNNLRLATAESVAKSIRIMIEKRKKRITLTGLGNLANFIFRYFPIFSNWLIWLNREKIKSQYTMIGGKKVNENAQVNNQYKEIITGVEGKVKTVLKSPNIKTY</sequence>
<evidence type="ECO:0000313" key="5">
    <source>
        <dbReference type="Proteomes" id="UP000184314"/>
    </source>
</evidence>
<dbReference type="Gene3D" id="3.40.50.720">
    <property type="entry name" value="NAD(P)-binding Rossmann-like Domain"/>
    <property type="match status" value="1"/>
</dbReference>